<reference evidence="2" key="2">
    <citation type="submission" date="2023-11" db="EMBL/GenBank/DDBJ databases">
        <title>MicrobeMod: A computational toolkit for identifying prokaryotic methylation and restriction-modification with nanopore sequencing.</title>
        <authorList>
            <person name="Crits-Christoph A."/>
            <person name="Kang S.C."/>
            <person name="Lee H."/>
            <person name="Ostrov N."/>
        </authorList>
    </citation>
    <scope>NUCLEOTIDE SEQUENCE</scope>
    <source>
        <strain evidence="2">ATCC 51242</strain>
    </source>
</reference>
<name>A0A023X505_RUBRA</name>
<dbReference type="AlphaFoldDB" id="A0A023X505"/>
<keyword evidence="3" id="KW-1185">Reference proteome</keyword>
<evidence type="ECO:0000313" key="1">
    <source>
        <dbReference type="EMBL" id="AHY47139.1"/>
    </source>
</evidence>
<dbReference type="Proteomes" id="UP001281130">
    <property type="component" value="Unassembled WGS sequence"/>
</dbReference>
<evidence type="ECO:0000313" key="3">
    <source>
        <dbReference type="Proteomes" id="UP000025229"/>
    </source>
</evidence>
<dbReference type="EMBL" id="CP007514">
    <property type="protein sequence ID" value="AHY47139.1"/>
    <property type="molecule type" value="Genomic_DNA"/>
</dbReference>
<protein>
    <submittedName>
        <fullName evidence="1">Uncharacterized protein</fullName>
    </submittedName>
</protein>
<sequence>MITVQYRDPQTEEILDRRTEEEVPAIGQTVRIGFDEHQVLFRWRTVPTCCIVYVRRVERDERRDSQVAA</sequence>
<dbReference type="HOGENOM" id="CLU_2773371_0_0_11"/>
<evidence type="ECO:0000313" key="2">
    <source>
        <dbReference type="EMBL" id="MDX5894545.1"/>
    </source>
</evidence>
<gene>
    <name evidence="1" type="ORF">RradSPS_1856</name>
    <name evidence="2" type="ORF">SIL72_10960</name>
</gene>
<organism evidence="1 3">
    <name type="scientific">Rubrobacter radiotolerans</name>
    <name type="common">Arthrobacter radiotolerans</name>
    <dbReference type="NCBI Taxonomy" id="42256"/>
    <lineage>
        <taxon>Bacteria</taxon>
        <taxon>Bacillati</taxon>
        <taxon>Actinomycetota</taxon>
        <taxon>Rubrobacteria</taxon>
        <taxon>Rubrobacterales</taxon>
        <taxon>Rubrobacteraceae</taxon>
        <taxon>Rubrobacter</taxon>
    </lineage>
</organism>
<accession>A0A023X505</accession>
<dbReference type="RefSeq" id="WP_038682203.1">
    <property type="nucleotide sequence ID" value="NZ_CP007514.1"/>
</dbReference>
<reference evidence="1 3" key="1">
    <citation type="submission" date="2014-03" db="EMBL/GenBank/DDBJ databases">
        <title>Complete genome sequence of the Radio-Resistant Rubrobacter radiotolerans RSPS-4.</title>
        <authorList>
            <person name="Egas C.C."/>
            <person name="Barroso C.C."/>
            <person name="Froufe H.J.C."/>
            <person name="Pacheco J.J."/>
            <person name="Albuquerque L.L."/>
            <person name="da Costa M.M.S."/>
        </authorList>
    </citation>
    <scope>NUCLEOTIDE SEQUENCE [LARGE SCALE GENOMIC DNA]</scope>
    <source>
        <strain evidence="1 3">RSPS-4</strain>
    </source>
</reference>
<dbReference type="Proteomes" id="UP000025229">
    <property type="component" value="Chromosome"/>
</dbReference>
<dbReference type="KEGG" id="rrd:RradSPS_1856"/>
<dbReference type="OrthoDB" id="5244522at2"/>
<dbReference type="STRING" id="42256.RradSPS_1856"/>
<proteinExistence type="predicted"/>
<dbReference type="EMBL" id="JAWXXX010000001">
    <property type="protein sequence ID" value="MDX5894545.1"/>
    <property type="molecule type" value="Genomic_DNA"/>
</dbReference>